<sequence length="183" mass="19723">MTRQPLSVVRFLRVLMALLLAAVATGCSVMDRSRSAAPLEAGARWVILPMANHTETPQAGLRAEVILESLLRQRGVQALARPPAGAGADLMGDLPDRRLQADSQRWAAEQGIRYALTGAVDEWRYKVGVDGEPAVGVVLQVIDLQSGDVVWTATGARSGWSREALSAVAQKLMRDLLGDLTLR</sequence>
<dbReference type="Gene3D" id="3.40.50.10610">
    <property type="entry name" value="ABC-type transport auxiliary lipoprotein component"/>
    <property type="match status" value="1"/>
</dbReference>
<comment type="caution">
    <text evidence="1">The sequence shown here is derived from an EMBL/GenBank/DDBJ whole genome shotgun (WGS) entry which is preliminary data.</text>
</comment>
<proteinExistence type="predicted"/>
<dbReference type="RefSeq" id="WP_173803438.1">
    <property type="nucleotide sequence ID" value="NZ_JABSNM010000001.1"/>
</dbReference>
<evidence type="ECO:0000313" key="1">
    <source>
        <dbReference type="EMBL" id="NRT54481.1"/>
    </source>
</evidence>
<name>A0ABX2FWS7_9BURK</name>
<keyword evidence="2" id="KW-1185">Reference proteome</keyword>
<protein>
    <submittedName>
        <fullName evidence="1">TolB-like protein</fullName>
    </submittedName>
</protein>
<dbReference type="EMBL" id="JABSNM010000001">
    <property type="protein sequence ID" value="NRT54481.1"/>
    <property type="molecule type" value="Genomic_DNA"/>
</dbReference>
<organism evidence="1 2">
    <name type="scientific">Sphaerotilus uruguayifluvii</name>
    <dbReference type="NCBI Taxonomy" id="2735897"/>
    <lineage>
        <taxon>Bacteria</taxon>
        <taxon>Pseudomonadati</taxon>
        <taxon>Pseudomonadota</taxon>
        <taxon>Betaproteobacteria</taxon>
        <taxon>Burkholderiales</taxon>
        <taxon>Sphaerotilaceae</taxon>
        <taxon>Sphaerotilus</taxon>
    </lineage>
</organism>
<reference evidence="1 2" key="1">
    <citation type="submission" date="2020-05" db="EMBL/GenBank/DDBJ databases">
        <title>Genomic Encyclopedia of Type Strains, Phase IV (KMG-V): Genome sequencing to study the core and pangenomes of soil and plant-associated prokaryotes.</title>
        <authorList>
            <person name="Whitman W."/>
        </authorList>
    </citation>
    <scope>NUCLEOTIDE SEQUENCE [LARGE SCALE GENOMIC DNA]</scope>
    <source>
        <strain evidence="1 2">C29</strain>
    </source>
</reference>
<dbReference type="PROSITE" id="PS51257">
    <property type="entry name" value="PROKAR_LIPOPROTEIN"/>
    <property type="match status" value="1"/>
</dbReference>
<gene>
    <name evidence="1" type="ORF">HNQ01_000188</name>
</gene>
<evidence type="ECO:0000313" key="2">
    <source>
        <dbReference type="Proteomes" id="UP001516061"/>
    </source>
</evidence>
<dbReference type="Proteomes" id="UP001516061">
    <property type="component" value="Unassembled WGS sequence"/>
</dbReference>
<accession>A0ABX2FWS7</accession>